<dbReference type="EMBL" id="GBRH01263075">
    <property type="protein sequence ID" value="JAD34820.1"/>
    <property type="molecule type" value="Transcribed_RNA"/>
</dbReference>
<proteinExistence type="predicted"/>
<protein>
    <submittedName>
        <fullName evidence="1">Uncharacterized protein</fullName>
    </submittedName>
</protein>
<reference evidence="1" key="2">
    <citation type="journal article" date="2015" name="Data Brief">
        <title>Shoot transcriptome of the giant reed, Arundo donax.</title>
        <authorList>
            <person name="Barrero R.A."/>
            <person name="Guerrero F.D."/>
            <person name="Moolhuijzen P."/>
            <person name="Goolsby J.A."/>
            <person name="Tidwell J."/>
            <person name="Bellgard S.E."/>
            <person name="Bellgard M.I."/>
        </authorList>
    </citation>
    <scope>NUCLEOTIDE SEQUENCE</scope>
    <source>
        <tissue evidence="1">Shoot tissue taken approximately 20 cm above the soil surface</tissue>
    </source>
</reference>
<accession>A0A0A8ZDK1</accession>
<evidence type="ECO:0000313" key="1">
    <source>
        <dbReference type="EMBL" id="JAD34820.1"/>
    </source>
</evidence>
<dbReference type="AlphaFoldDB" id="A0A0A8ZDK1"/>
<sequence length="32" mass="3944">MEVDQQFLFLPMGSSNFKCFWFFKEARNKHTE</sequence>
<organism evidence="1">
    <name type="scientific">Arundo donax</name>
    <name type="common">Giant reed</name>
    <name type="synonym">Donax arundinaceus</name>
    <dbReference type="NCBI Taxonomy" id="35708"/>
    <lineage>
        <taxon>Eukaryota</taxon>
        <taxon>Viridiplantae</taxon>
        <taxon>Streptophyta</taxon>
        <taxon>Embryophyta</taxon>
        <taxon>Tracheophyta</taxon>
        <taxon>Spermatophyta</taxon>
        <taxon>Magnoliopsida</taxon>
        <taxon>Liliopsida</taxon>
        <taxon>Poales</taxon>
        <taxon>Poaceae</taxon>
        <taxon>PACMAD clade</taxon>
        <taxon>Arundinoideae</taxon>
        <taxon>Arundineae</taxon>
        <taxon>Arundo</taxon>
    </lineage>
</organism>
<reference evidence="1" key="1">
    <citation type="submission" date="2014-09" db="EMBL/GenBank/DDBJ databases">
        <authorList>
            <person name="Magalhaes I.L.F."/>
            <person name="Oliveira U."/>
            <person name="Santos F.R."/>
            <person name="Vidigal T.H.D.A."/>
            <person name="Brescovit A.D."/>
            <person name="Santos A.J."/>
        </authorList>
    </citation>
    <scope>NUCLEOTIDE SEQUENCE</scope>
    <source>
        <tissue evidence="1">Shoot tissue taken approximately 20 cm above the soil surface</tissue>
    </source>
</reference>
<name>A0A0A8ZDK1_ARUDO</name>